<organism evidence="16 17">
    <name type="scientific">Ketogulonicigenium vulgare (strain WSH-001)</name>
    <dbReference type="NCBI Taxonomy" id="759362"/>
    <lineage>
        <taxon>Bacteria</taxon>
        <taxon>Pseudomonadati</taxon>
        <taxon>Pseudomonadota</taxon>
        <taxon>Alphaproteobacteria</taxon>
        <taxon>Rhodobacterales</taxon>
        <taxon>Roseobacteraceae</taxon>
        <taxon>Ketogulonicigenium</taxon>
    </lineage>
</organism>
<dbReference type="InterPro" id="IPR050790">
    <property type="entry name" value="ExbB/TolQ_transport"/>
</dbReference>
<comment type="subcellular location">
    <subcellularLocation>
        <location evidence="1">Cell inner membrane</location>
        <topology evidence="1">Multi-pass membrane protein</topology>
    </subcellularLocation>
    <subcellularLocation>
        <location evidence="12">Membrane</location>
        <topology evidence="12">Multi-pass membrane protein</topology>
    </subcellularLocation>
</comment>
<evidence type="ECO:0000256" key="8">
    <source>
        <dbReference type="ARBA" id="ARBA00022927"/>
    </source>
</evidence>
<evidence type="ECO:0000256" key="11">
    <source>
        <dbReference type="ARBA" id="ARBA00024816"/>
    </source>
</evidence>
<evidence type="ECO:0000256" key="9">
    <source>
        <dbReference type="ARBA" id="ARBA00022989"/>
    </source>
</evidence>
<dbReference type="AlphaFoldDB" id="F9Y426"/>
<evidence type="ECO:0000256" key="1">
    <source>
        <dbReference type="ARBA" id="ARBA00004429"/>
    </source>
</evidence>
<dbReference type="OrthoDB" id="9805133at2"/>
<gene>
    <name evidence="16" type="ordered locus">KVU_1878</name>
</gene>
<accession>F9Y426</accession>
<comment type="similarity">
    <text evidence="12">Belongs to the exbB/tolQ family.</text>
</comment>
<keyword evidence="17" id="KW-1185">Reference proteome</keyword>
<dbReference type="eggNOG" id="COG0811">
    <property type="taxonomic scope" value="Bacteria"/>
</dbReference>
<evidence type="ECO:0000313" key="17">
    <source>
        <dbReference type="Proteomes" id="UP000000692"/>
    </source>
</evidence>
<dbReference type="EMBL" id="CP002018">
    <property type="protein sequence ID" value="AEM41717.1"/>
    <property type="molecule type" value="Genomic_DNA"/>
</dbReference>
<dbReference type="InterPro" id="IPR002898">
    <property type="entry name" value="MotA_ExbB_proton_chnl"/>
</dbReference>
<dbReference type="RefSeq" id="WP_013385083.1">
    <property type="nucleotide sequence ID" value="NC_017384.1"/>
</dbReference>
<dbReference type="NCBIfam" id="TIGR02797">
    <property type="entry name" value="exbB"/>
    <property type="match status" value="1"/>
</dbReference>
<dbReference type="PANTHER" id="PTHR30625:SF16">
    <property type="entry name" value="BIOPOLYMER TRANSPORT PROTEIN EXBB"/>
    <property type="match status" value="1"/>
</dbReference>
<proteinExistence type="inferred from homology"/>
<dbReference type="GO" id="GO:0017038">
    <property type="term" value="P:protein import"/>
    <property type="evidence" value="ECO:0007669"/>
    <property type="project" value="TreeGrafter"/>
</dbReference>
<evidence type="ECO:0000256" key="3">
    <source>
        <dbReference type="ARBA" id="ARBA00022093"/>
    </source>
</evidence>
<evidence type="ECO:0000256" key="5">
    <source>
        <dbReference type="ARBA" id="ARBA00022475"/>
    </source>
</evidence>
<dbReference type="Proteomes" id="UP000000692">
    <property type="component" value="Chromosome"/>
</dbReference>
<evidence type="ECO:0000259" key="15">
    <source>
        <dbReference type="Pfam" id="PF01618"/>
    </source>
</evidence>
<dbReference type="InterPro" id="IPR014164">
    <property type="entry name" value="TonB_ExbB_1"/>
</dbReference>
<evidence type="ECO:0000256" key="7">
    <source>
        <dbReference type="ARBA" id="ARBA00022692"/>
    </source>
</evidence>
<dbReference type="PANTHER" id="PTHR30625">
    <property type="entry name" value="PROTEIN TOLQ"/>
    <property type="match status" value="1"/>
</dbReference>
<dbReference type="GO" id="GO:0005886">
    <property type="term" value="C:plasma membrane"/>
    <property type="evidence" value="ECO:0007669"/>
    <property type="project" value="UniProtKB-SubCell"/>
</dbReference>
<name>F9Y426_KETVW</name>
<comment type="subunit">
    <text evidence="2">The accessory proteins ExbB and ExbD seem to form a complex with TonB.</text>
</comment>
<keyword evidence="10 14" id="KW-0472">Membrane</keyword>
<feature type="transmembrane region" description="Helical" evidence="14">
    <location>
        <begin position="96"/>
        <end position="121"/>
    </location>
</feature>
<evidence type="ECO:0000256" key="13">
    <source>
        <dbReference type="SAM" id="MobiDB-lite"/>
    </source>
</evidence>
<reference evidence="16 17" key="1">
    <citation type="journal article" date="2011" name="J. Bacteriol.">
        <title>Complete genome sequence of the industrial strain Ketogulonicigenium vulgare WSH-001.</title>
        <authorList>
            <person name="Liu L."/>
            <person name="Li Y."/>
            <person name="Zhang J."/>
            <person name="Zhou Z."/>
            <person name="Liu J."/>
            <person name="Li X."/>
            <person name="Zhou J."/>
            <person name="Du G."/>
            <person name="Wang L."/>
            <person name="Chen J."/>
        </authorList>
    </citation>
    <scope>NUCLEOTIDE SEQUENCE [LARGE SCALE GENOMIC DNA]</scope>
    <source>
        <strain evidence="16 17">WSH-001</strain>
    </source>
</reference>
<feature type="region of interest" description="Disordered" evidence="13">
    <location>
        <begin position="53"/>
        <end position="72"/>
    </location>
</feature>
<keyword evidence="9 14" id="KW-1133">Transmembrane helix</keyword>
<evidence type="ECO:0000256" key="10">
    <source>
        <dbReference type="ARBA" id="ARBA00023136"/>
    </source>
</evidence>
<keyword evidence="4 12" id="KW-0813">Transport</keyword>
<protein>
    <recommendedName>
        <fullName evidence="3">Biopolymer transport protein ExbB</fullName>
    </recommendedName>
</protein>
<feature type="transmembrane region" description="Helical" evidence="14">
    <location>
        <begin position="206"/>
        <end position="229"/>
    </location>
</feature>
<keyword evidence="5" id="KW-1003">Cell membrane</keyword>
<keyword evidence="6" id="KW-0997">Cell inner membrane</keyword>
<dbReference type="PATRIC" id="fig|759362.5.peg.1943"/>
<comment type="function">
    <text evidence="11">Involved in the TonB-dependent energy-dependent transport of various receptor-bound substrates. Protects ExbD from proteolytic degradation and functionally stabilizes TonB.</text>
</comment>
<evidence type="ECO:0000313" key="16">
    <source>
        <dbReference type="EMBL" id="AEM41717.1"/>
    </source>
</evidence>
<dbReference type="GO" id="GO:0022857">
    <property type="term" value="F:transmembrane transporter activity"/>
    <property type="evidence" value="ECO:0007669"/>
    <property type="project" value="InterPro"/>
</dbReference>
<evidence type="ECO:0000256" key="6">
    <source>
        <dbReference type="ARBA" id="ARBA00022519"/>
    </source>
</evidence>
<keyword evidence="7 14" id="KW-0812">Transmembrane</keyword>
<sequence>MTLGKVFAMRLILALVLGLFASVTGGALLAQEAPAPDAAVPEVTVPEAPVPEAAAPEAVTPQTTAPAPAQAEPVQIETGLGGHDMSPMGMYNQADVVVKSVMIGLAAAAIVTWIVLVAKWLQLTGARGRARRTLRLLEQSRSLSDASAALAGRSGAPALLVRAASDEIAASQDVLGQVDGEGVKERVASRMNRIEIAAGRRIGRGVGLLATIGSVGPFVGLFGTVWGIMNSFIGIAETQTTNLAVVAPGIAEALLATALGLVAAIPAVVIYNGFARAITGYRQLLGDVSASIGRLVSRDLDRIAVSMGQGR</sequence>
<evidence type="ECO:0000256" key="14">
    <source>
        <dbReference type="SAM" id="Phobius"/>
    </source>
</evidence>
<dbReference type="KEGG" id="kvl:KVU_1878"/>
<dbReference type="Pfam" id="PF01618">
    <property type="entry name" value="MotA_ExbB"/>
    <property type="match status" value="1"/>
</dbReference>
<evidence type="ECO:0000256" key="4">
    <source>
        <dbReference type="ARBA" id="ARBA00022448"/>
    </source>
</evidence>
<feature type="domain" description="MotA/TolQ/ExbB proton channel" evidence="15">
    <location>
        <begin position="182"/>
        <end position="279"/>
    </location>
</feature>
<evidence type="ECO:0000256" key="2">
    <source>
        <dbReference type="ARBA" id="ARBA00011471"/>
    </source>
</evidence>
<dbReference type="HOGENOM" id="CLU_053325_0_0_5"/>
<feature type="transmembrane region" description="Helical" evidence="14">
    <location>
        <begin position="249"/>
        <end position="274"/>
    </location>
</feature>
<evidence type="ECO:0000256" key="12">
    <source>
        <dbReference type="RuleBase" id="RU004057"/>
    </source>
</evidence>
<keyword evidence="8 12" id="KW-0653">Protein transport</keyword>